<keyword evidence="2" id="KW-1185">Reference proteome</keyword>
<sequence length="68" mass="7059">MTGWESRVDCVTAACADELWTVPGIGEISVPAAVLIRPDGHAAWATNGPDDGLTDALSTWFGPACLTT</sequence>
<reference evidence="1 2" key="1">
    <citation type="submission" date="2019-02" db="EMBL/GenBank/DDBJ databases">
        <title>Kribbella capetownensis sp. nov. and Kribbella speibonae sp. nov., isolated from soil.</title>
        <authorList>
            <person name="Curtis S.M."/>
            <person name="Norton I."/>
            <person name="Everest G.J."/>
            <person name="Meyers P.R."/>
        </authorList>
    </citation>
    <scope>NUCLEOTIDE SEQUENCE [LARGE SCALE GENOMIC DNA]</scope>
    <source>
        <strain evidence="1 2">YM53</strain>
    </source>
</reference>
<organism evidence="1 2">
    <name type="scientific">Kribbella capetownensis</name>
    <dbReference type="NCBI Taxonomy" id="1572659"/>
    <lineage>
        <taxon>Bacteria</taxon>
        <taxon>Bacillati</taxon>
        <taxon>Actinomycetota</taxon>
        <taxon>Actinomycetes</taxon>
        <taxon>Propionibacteriales</taxon>
        <taxon>Kribbellaceae</taxon>
        <taxon>Kribbella</taxon>
    </lineage>
</organism>
<evidence type="ECO:0000313" key="1">
    <source>
        <dbReference type="EMBL" id="TCC50953.1"/>
    </source>
</evidence>
<dbReference type="EMBL" id="SJKD01000002">
    <property type="protein sequence ID" value="TCC50953.1"/>
    <property type="molecule type" value="Genomic_DNA"/>
</dbReference>
<proteinExistence type="predicted"/>
<dbReference type="OrthoDB" id="8670884at2"/>
<comment type="caution">
    <text evidence="1">The sequence shown here is derived from an EMBL/GenBank/DDBJ whole genome shotgun (WGS) entry which is preliminary data.</text>
</comment>
<evidence type="ECO:0000313" key="2">
    <source>
        <dbReference type="Proteomes" id="UP000293342"/>
    </source>
</evidence>
<name>A0A4R0JU47_9ACTN</name>
<dbReference type="Gene3D" id="3.40.30.120">
    <property type="match status" value="1"/>
</dbReference>
<dbReference type="Pfam" id="PF21274">
    <property type="entry name" value="Rng_hyd_C"/>
    <property type="match status" value="1"/>
</dbReference>
<dbReference type="Proteomes" id="UP000293342">
    <property type="component" value="Unassembled WGS sequence"/>
</dbReference>
<dbReference type="AlphaFoldDB" id="A0A4R0JU47"/>
<protein>
    <submittedName>
        <fullName evidence="1">Uncharacterized protein</fullName>
    </submittedName>
</protein>
<accession>A0A4R0JU47</accession>
<gene>
    <name evidence="1" type="ORF">E0H75_12440</name>
</gene>